<proteinExistence type="predicted"/>
<protein>
    <submittedName>
        <fullName evidence="1">Nitroreductase</fullName>
    </submittedName>
</protein>
<evidence type="ECO:0000313" key="1">
    <source>
        <dbReference type="EMBL" id="BBL09816.1"/>
    </source>
</evidence>
<reference evidence="1 2" key="1">
    <citation type="journal article" date="2020" name="Int. J. Syst. Evol. Microbiol.">
        <title>Alistipes communis sp. nov., Alistipes dispar sp. nov. and Alistipes onderdonkii subsp. vulgaris subsp. nov., isolated from human faeces, and creation of Alistipes onderdonkii subsp. onderdonkii subsp. nov.</title>
        <authorList>
            <person name="Sakamoto M."/>
            <person name="Ikeyama N."/>
            <person name="Ogata Y."/>
            <person name="Suda W."/>
            <person name="Iino T."/>
            <person name="Hattori M."/>
            <person name="Ohkuma M."/>
        </authorList>
    </citation>
    <scope>NUCLEOTIDE SEQUENCE [LARGE SCALE GENOMIC DNA]</scope>
    <source>
        <strain evidence="1 2">5CPYCFAH4</strain>
    </source>
</reference>
<evidence type="ECO:0000313" key="2">
    <source>
        <dbReference type="Proteomes" id="UP000317465"/>
    </source>
</evidence>
<dbReference type="Proteomes" id="UP000317465">
    <property type="component" value="Chromosome"/>
</dbReference>
<sequence length="228" mass="24531">MTMKIFACAALLLASCGGTQTAGEQAQTPETKTAVKHGPEIALLKPDPKSGMTVNEALQNRRSWREYAPEALSLEELSGVMWAAGGINRPQDGRLTAPSALALYPIRIYAFFPEGVYRYDAKGQKLVRVTEGDHRNLAGAQPFVFTAPLNLAYVADMSVYEGKNIPAGHVRYLCGQDAAGYAENVNLYTAGHGLKSITRGSAPEAELLETLGLDPGRYFLALVQTVGK</sequence>
<keyword evidence="2" id="KW-1185">Reference proteome</keyword>
<dbReference type="EMBL" id="AP019737">
    <property type="protein sequence ID" value="BBL09816.1"/>
    <property type="molecule type" value="Genomic_DNA"/>
</dbReference>
<gene>
    <name evidence="1" type="ORF">A5CPYCFAH4_20400</name>
</gene>
<organism evidence="1 2">
    <name type="scientific">Alistipes onderdonkii subsp. vulgaris</name>
    <dbReference type="NCBI Taxonomy" id="2585117"/>
    <lineage>
        <taxon>Bacteria</taxon>
        <taxon>Pseudomonadati</taxon>
        <taxon>Bacteroidota</taxon>
        <taxon>Bacteroidia</taxon>
        <taxon>Bacteroidales</taxon>
        <taxon>Rikenellaceae</taxon>
        <taxon>Alistipes</taxon>
    </lineage>
</organism>
<accession>A0ACA8QYD7</accession>
<name>A0ACA8QYD7_9BACT</name>